<evidence type="ECO:0008006" key="4">
    <source>
        <dbReference type="Google" id="ProtNLM"/>
    </source>
</evidence>
<reference evidence="2" key="2">
    <citation type="journal article" date="2021" name="PeerJ">
        <title>Extensive microbial diversity within the chicken gut microbiome revealed by metagenomics and culture.</title>
        <authorList>
            <person name="Gilroy R."/>
            <person name="Ravi A."/>
            <person name="Getino M."/>
            <person name="Pursley I."/>
            <person name="Horton D.L."/>
            <person name="Alikhan N.F."/>
            <person name="Baker D."/>
            <person name="Gharbi K."/>
            <person name="Hall N."/>
            <person name="Watson M."/>
            <person name="Adriaenssens E.M."/>
            <person name="Foster-Nyarko E."/>
            <person name="Jarju S."/>
            <person name="Secka A."/>
            <person name="Antonio M."/>
            <person name="Oren A."/>
            <person name="Chaudhuri R.R."/>
            <person name="La Ragione R."/>
            <person name="Hildebrand F."/>
            <person name="Pallen M.J."/>
        </authorList>
    </citation>
    <scope>NUCLEOTIDE SEQUENCE</scope>
    <source>
        <strain evidence="2">517</strain>
    </source>
</reference>
<proteinExistence type="predicted"/>
<protein>
    <recommendedName>
        <fullName evidence="4">SH3 domain-containing protein</fullName>
    </recommendedName>
</protein>
<evidence type="ECO:0000256" key="1">
    <source>
        <dbReference type="SAM" id="Phobius"/>
    </source>
</evidence>
<name>A0A940DGL1_9FIRM</name>
<evidence type="ECO:0000313" key="2">
    <source>
        <dbReference type="EMBL" id="MBO8423757.1"/>
    </source>
</evidence>
<sequence>MLFAVAPTVLVAEASGESAYILHDGVKVYSDNTLGTVIAELAVNTSVTVTGSEQIDGETYYILDYNGSVGYVRAAYVYYAEFYGAELNVRAAKCLADKVGGRINVYASPAEGAEVLYTLSDGVRVDVAECGSEEYYLLIRGDGNGYVKKSEVTEGLSRNQRVALAVTLISVVCVIGIFALIYVQRNKEYIAARKARRNALKKGTDLPE</sequence>
<evidence type="ECO:0000313" key="3">
    <source>
        <dbReference type="Proteomes" id="UP000727857"/>
    </source>
</evidence>
<accession>A0A940DGL1</accession>
<dbReference type="AlphaFoldDB" id="A0A940DGL1"/>
<organism evidence="2 3">
    <name type="scientific">Candidatus Stercoripulliclostridium pullicola</name>
    <dbReference type="NCBI Taxonomy" id="2840953"/>
    <lineage>
        <taxon>Bacteria</taxon>
        <taxon>Bacillati</taxon>
        <taxon>Bacillota</taxon>
        <taxon>Clostridia</taxon>
        <taxon>Eubacteriales</taxon>
        <taxon>Candidatus Stercoripulliclostridium</taxon>
    </lineage>
</organism>
<dbReference type="EMBL" id="JADINF010000045">
    <property type="protein sequence ID" value="MBO8423757.1"/>
    <property type="molecule type" value="Genomic_DNA"/>
</dbReference>
<dbReference type="Proteomes" id="UP000727857">
    <property type="component" value="Unassembled WGS sequence"/>
</dbReference>
<keyword evidence="1" id="KW-0812">Transmembrane</keyword>
<gene>
    <name evidence="2" type="ORF">IAB16_01855</name>
</gene>
<keyword evidence="1" id="KW-1133">Transmembrane helix</keyword>
<feature type="transmembrane region" description="Helical" evidence="1">
    <location>
        <begin position="162"/>
        <end position="183"/>
    </location>
</feature>
<keyword evidence="1" id="KW-0472">Membrane</keyword>
<comment type="caution">
    <text evidence="2">The sequence shown here is derived from an EMBL/GenBank/DDBJ whole genome shotgun (WGS) entry which is preliminary data.</text>
</comment>
<reference evidence="2" key="1">
    <citation type="submission" date="2020-10" db="EMBL/GenBank/DDBJ databases">
        <authorList>
            <person name="Gilroy R."/>
        </authorList>
    </citation>
    <scope>NUCLEOTIDE SEQUENCE</scope>
    <source>
        <strain evidence="2">517</strain>
    </source>
</reference>